<gene>
    <name evidence="1" type="ORF">COT94_01840</name>
</gene>
<protein>
    <recommendedName>
        <fullName evidence="3">Class I SAM-dependent methyltransferase</fullName>
    </recommendedName>
</protein>
<dbReference type="InterPro" id="IPR029063">
    <property type="entry name" value="SAM-dependent_MTases_sf"/>
</dbReference>
<sequence>MLMTASVVYFKPTHIFDWGTYVGKSARIFYEIVRFYKLKSEIHSIDLPDDILRVENPGKNRGRMVRGKKNVFLHQGDGVQKSLEILNNKNVDARPLFFVDGDHSFRVVSSELSVIKKSFPNAPILVHDTFYQLPVAGYNTGPYSAVKELISDGYINISTQMGLPGMTLLYKLTD</sequence>
<proteinExistence type="predicted"/>
<dbReference type="Gene3D" id="3.40.50.150">
    <property type="entry name" value="Vaccinia Virus protein VP39"/>
    <property type="match status" value="1"/>
</dbReference>
<dbReference type="EMBL" id="PFAM01000012">
    <property type="protein sequence ID" value="PIT96188.1"/>
    <property type="molecule type" value="Genomic_DNA"/>
</dbReference>
<dbReference type="Proteomes" id="UP000228533">
    <property type="component" value="Unassembled WGS sequence"/>
</dbReference>
<dbReference type="SUPFAM" id="SSF53335">
    <property type="entry name" value="S-adenosyl-L-methionine-dependent methyltransferases"/>
    <property type="match status" value="1"/>
</dbReference>
<accession>A0A2M6WTR5</accession>
<name>A0A2M6WTR5_9BACT</name>
<comment type="caution">
    <text evidence="1">The sequence shown here is derived from an EMBL/GenBank/DDBJ whole genome shotgun (WGS) entry which is preliminary data.</text>
</comment>
<organism evidence="1 2">
    <name type="scientific">Candidatus Falkowbacteria bacterium CG10_big_fil_rev_8_21_14_0_10_37_14</name>
    <dbReference type="NCBI Taxonomy" id="1974561"/>
    <lineage>
        <taxon>Bacteria</taxon>
        <taxon>Candidatus Falkowiibacteriota</taxon>
    </lineage>
</organism>
<evidence type="ECO:0000313" key="1">
    <source>
        <dbReference type="EMBL" id="PIT96188.1"/>
    </source>
</evidence>
<dbReference type="Pfam" id="PF13578">
    <property type="entry name" value="Methyltransf_24"/>
    <property type="match status" value="1"/>
</dbReference>
<dbReference type="AlphaFoldDB" id="A0A2M6WTR5"/>
<evidence type="ECO:0000313" key="2">
    <source>
        <dbReference type="Proteomes" id="UP000228533"/>
    </source>
</evidence>
<reference evidence="2" key="1">
    <citation type="submission" date="2017-09" db="EMBL/GenBank/DDBJ databases">
        <title>Depth-based differentiation of microbial function through sediment-hosted aquifers and enrichment of novel symbionts in the deep terrestrial subsurface.</title>
        <authorList>
            <person name="Probst A.J."/>
            <person name="Ladd B."/>
            <person name="Jarett J.K."/>
            <person name="Geller-Mcgrath D.E."/>
            <person name="Sieber C.M.K."/>
            <person name="Emerson J.B."/>
            <person name="Anantharaman K."/>
            <person name="Thomas B.C."/>
            <person name="Malmstrom R."/>
            <person name="Stieglmeier M."/>
            <person name="Klingl A."/>
            <person name="Woyke T."/>
            <person name="Ryan C.M."/>
            <person name="Banfield J.F."/>
        </authorList>
    </citation>
    <scope>NUCLEOTIDE SEQUENCE [LARGE SCALE GENOMIC DNA]</scope>
</reference>
<evidence type="ECO:0008006" key="3">
    <source>
        <dbReference type="Google" id="ProtNLM"/>
    </source>
</evidence>